<evidence type="ECO:0000313" key="6">
    <source>
        <dbReference type="EMBL" id="GEA88951.1"/>
    </source>
</evidence>
<evidence type="ECO:0000256" key="1">
    <source>
        <dbReference type="ARBA" id="ARBA00023015"/>
    </source>
</evidence>
<protein>
    <recommendedName>
        <fullName evidence="5">HTH tetR-type domain-containing protein</fullName>
    </recommendedName>
</protein>
<dbReference type="AlphaFoldDB" id="A0A4Y3KWV1"/>
<evidence type="ECO:0000256" key="2">
    <source>
        <dbReference type="ARBA" id="ARBA00023125"/>
    </source>
</evidence>
<dbReference type="PANTHER" id="PTHR30055:SF234">
    <property type="entry name" value="HTH-TYPE TRANSCRIPTIONAL REGULATOR BETI"/>
    <property type="match status" value="1"/>
</dbReference>
<dbReference type="Proteomes" id="UP000317046">
    <property type="component" value="Unassembled WGS sequence"/>
</dbReference>
<dbReference type="RefSeq" id="WP_084142676.1">
    <property type="nucleotide sequence ID" value="NZ_BJLR01000027.1"/>
</dbReference>
<dbReference type="EMBL" id="BJLR01000027">
    <property type="protein sequence ID" value="GEA88951.1"/>
    <property type="molecule type" value="Genomic_DNA"/>
</dbReference>
<feature type="DNA-binding region" description="H-T-H motif" evidence="4">
    <location>
        <begin position="46"/>
        <end position="65"/>
    </location>
</feature>
<dbReference type="SUPFAM" id="SSF46689">
    <property type="entry name" value="Homeodomain-like"/>
    <property type="match status" value="1"/>
</dbReference>
<dbReference type="Gene3D" id="1.10.357.10">
    <property type="entry name" value="Tetracycline Repressor, domain 2"/>
    <property type="match status" value="1"/>
</dbReference>
<sequence>MATVAPAPAKGRPRVGVSAHPDLPAPEQILRAAAQLFVDCGYDATSTRAIAAAVGIRQASLYYHFASKADILAELLSRTVTPSLDAAERLLADGGDPAVRLHELVTVDCRLLLDAPANVGALYLLPEVRAERFADFRAQRARLRDAYGTLVEQAAAPGAMLGPLDVLTDVVFGLVESVIGVRGREAGGTEGDGGGADGGARPVLDSGVLVTTVARSALRVLGWDEAGLVRIERASDARRTA</sequence>
<accession>A0A4Y3KWV1</accession>
<dbReference type="GO" id="GO:0000976">
    <property type="term" value="F:transcription cis-regulatory region binding"/>
    <property type="evidence" value="ECO:0007669"/>
    <property type="project" value="TreeGrafter"/>
</dbReference>
<evidence type="ECO:0000259" key="5">
    <source>
        <dbReference type="PROSITE" id="PS50977"/>
    </source>
</evidence>
<dbReference type="InterPro" id="IPR050109">
    <property type="entry name" value="HTH-type_TetR-like_transc_reg"/>
</dbReference>
<dbReference type="PROSITE" id="PS50977">
    <property type="entry name" value="HTH_TETR_2"/>
    <property type="match status" value="1"/>
</dbReference>
<organism evidence="6 7">
    <name type="scientific">Cellulomonas cellasea</name>
    <dbReference type="NCBI Taxonomy" id="43670"/>
    <lineage>
        <taxon>Bacteria</taxon>
        <taxon>Bacillati</taxon>
        <taxon>Actinomycetota</taxon>
        <taxon>Actinomycetes</taxon>
        <taxon>Micrococcales</taxon>
        <taxon>Cellulomonadaceae</taxon>
        <taxon>Cellulomonas</taxon>
    </lineage>
</organism>
<dbReference type="InterPro" id="IPR001647">
    <property type="entry name" value="HTH_TetR"/>
</dbReference>
<dbReference type="PRINTS" id="PR00455">
    <property type="entry name" value="HTHTETR"/>
</dbReference>
<reference evidence="6" key="1">
    <citation type="submission" date="2019-06" db="EMBL/GenBank/DDBJ databases">
        <title>Whole genome shotgun sequence of Cellulomonas cellasea NBRC 3753.</title>
        <authorList>
            <person name="Hosoyama A."/>
            <person name="Uohara A."/>
            <person name="Ohji S."/>
            <person name="Ichikawa N."/>
        </authorList>
    </citation>
    <scope>NUCLEOTIDE SEQUENCE [LARGE SCALE GENOMIC DNA]</scope>
    <source>
        <strain evidence="6">NBRC 3753</strain>
    </source>
</reference>
<dbReference type="PANTHER" id="PTHR30055">
    <property type="entry name" value="HTH-TYPE TRANSCRIPTIONAL REGULATOR RUTR"/>
    <property type="match status" value="1"/>
</dbReference>
<feature type="domain" description="HTH tetR-type" evidence="5">
    <location>
        <begin position="23"/>
        <end position="83"/>
    </location>
</feature>
<keyword evidence="7" id="KW-1185">Reference proteome</keyword>
<gene>
    <name evidence="6" type="ORF">CCE01nite_29000</name>
</gene>
<comment type="caution">
    <text evidence="6">The sequence shown here is derived from an EMBL/GenBank/DDBJ whole genome shotgun (WGS) entry which is preliminary data.</text>
</comment>
<dbReference type="GO" id="GO:0003700">
    <property type="term" value="F:DNA-binding transcription factor activity"/>
    <property type="evidence" value="ECO:0007669"/>
    <property type="project" value="TreeGrafter"/>
</dbReference>
<keyword evidence="1" id="KW-0805">Transcription regulation</keyword>
<dbReference type="Pfam" id="PF00440">
    <property type="entry name" value="TetR_N"/>
    <property type="match status" value="1"/>
</dbReference>
<name>A0A4Y3KWV1_9CELL</name>
<evidence type="ECO:0000256" key="3">
    <source>
        <dbReference type="ARBA" id="ARBA00023163"/>
    </source>
</evidence>
<keyword evidence="2 4" id="KW-0238">DNA-binding</keyword>
<proteinExistence type="predicted"/>
<keyword evidence="3" id="KW-0804">Transcription</keyword>
<evidence type="ECO:0000256" key="4">
    <source>
        <dbReference type="PROSITE-ProRule" id="PRU00335"/>
    </source>
</evidence>
<evidence type="ECO:0000313" key="7">
    <source>
        <dbReference type="Proteomes" id="UP000317046"/>
    </source>
</evidence>
<dbReference type="InterPro" id="IPR009057">
    <property type="entry name" value="Homeodomain-like_sf"/>
</dbReference>